<dbReference type="AlphaFoldDB" id="A0A5B6VMA6"/>
<dbReference type="OrthoDB" id="1909122at2759"/>
<protein>
    <submittedName>
        <fullName evidence="1">Integrase</fullName>
    </submittedName>
</protein>
<accession>A0A5B6VMA6</accession>
<dbReference type="EMBL" id="SMMG02000006">
    <property type="protein sequence ID" value="KAA3470114.1"/>
    <property type="molecule type" value="Genomic_DNA"/>
</dbReference>
<name>A0A5B6VMA6_9ROSI</name>
<dbReference type="InterPro" id="IPR012337">
    <property type="entry name" value="RNaseH-like_sf"/>
</dbReference>
<evidence type="ECO:0000313" key="1">
    <source>
        <dbReference type="EMBL" id="KAA3470114.1"/>
    </source>
</evidence>
<dbReference type="SUPFAM" id="SSF53098">
    <property type="entry name" value="Ribonuclease H-like"/>
    <property type="match status" value="1"/>
</dbReference>
<comment type="caution">
    <text evidence="1">The sequence shown here is derived from an EMBL/GenBank/DDBJ whole genome shotgun (WGS) entry which is preliminary data.</text>
</comment>
<dbReference type="Gene3D" id="3.30.420.10">
    <property type="entry name" value="Ribonuclease H-like superfamily/Ribonuclease H"/>
    <property type="match status" value="1"/>
</dbReference>
<keyword evidence="2" id="KW-1185">Reference proteome</keyword>
<dbReference type="Proteomes" id="UP000325315">
    <property type="component" value="Unassembled WGS sequence"/>
</dbReference>
<dbReference type="GO" id="GO:0003676">
    <property type="term" value="F:nucleic acid binding"/>
    <property type="evidence" value="ECO:0007669"/>
    <property type="project" value="InterPro"/>
</dbReference>
<reference evidence="2" key="1">
    <citation type="journal article" date="2019" name="Plant Biotechnol. J.">
        <title>Genome sequencing of the Australian wild diploid species Gossypium australe highlights disease resistance and delayed gland morphogenesis.</title>
        <authorList>
            <person name="Cai Y."/>
            <person name="Cai X."/>
            <person name="Wang Q."/>
            <person name="Wang P."/>
            <person name="Zhang Y."/>
            <person name="Cai C."/>
            <person name="Xu Y."/>
            <person name="Wang K."/>
            <person name="Zhou Z."/>
            <person name="Wang C."/>
            <person name="Geng S."/>
            <person name="Li B."/>
            <person name="Dong Q."/>
            <person name="Hou Y."/>
            <person name="Wang H."/>
            <person name="Ai P."/>
            <person name="Liu Z."/>
            <person name="Yi F."/>
            <person name="Sun M."/>
            <person name="An G."/>
            <person name="Cheng J."/>
            <person name="Zhang Y."/>
            <person name="Shi Q."/>
            <person name="Xie Y."/>
            <person name="Shi X."/>
            <person name="Chang Y."/>
            <person name="Huang F."/>
            <person name="Chen Y."/>
            <person name="Hong S."/>
            <person name="Mi L."/>
            <person name="Sun Q."/>
            <person name="Zhang L."/>
            <person name="Zhou B."/>
            <person name="Peng R."/>
            <person name="Zhang X."/>
            <person name="Liu F."/>
        </authorList>
    </citation>
    <scope>NUCLEOTIDE SEQUENCE [LARGE SCALE GENOMIC DNA]</scope>
    <source>
        <strain evidence="2">cv. PA1801</strain>
    </source>
</reference>
<dbReference type="InterPro" id="IPR036397">
    <property type="entry name" value="RNaseH_sf"/>
</dbReference>
<gene>
    <name evidence="1" type="ORF">EPI10_015850</name>
</gene>
<evidence type="ECO:0000313" key="2">
    <source>
        <dbReference type="Proteomes" id="UP000325315"/>
    </source>
</evidence>
<organism evidence="1 2">
    <name type="scientific">Gossypium australe</name>
    <dbReference type="NCBI Taxonomy" id="47621"/>
    <lineage>
        <taxon>Eukaryota</taxon>
        <taxon>Viridiplantae</taxon>
        <taxon>Streptophyta</taxon>
        <taxon>Embryophyta</taxon>
        <taxon>Tracheophyta</taxon>
        <taxon>Spermatophyta</taxon>
        <taxon>Magnoliopsida</taxon>
        <taxon>eudicotyledons</taxon>
        <taxon>Gunneridae</taxon>
        <taxon>Pentapetalae</taxon>
        <taxon>rosids</taxon>
        <taxon>malvids</taxon>
        <taxon>Malvales</taxon>
        <taxon>Malvaceae</taxon>
        <taxon>Malvoideae</taxon>
        <taxon>Gossypium</taxon>
    </lineage>
</organism>
<proteinExistence type="predicted"/>
<sequence length="98" mass="11059">MGEGHDGLCLEFSTDPEEEGFGLDLRFTLRYLGSLQGALGSKLNFNGQSKWVIHVLEDILCSCVIEFGGSWDRYLPLMQFVYNNSYQLSIQMAPFEAL</sequence>